<gene>
    <name evidence="15" type="ORF">CCGE525_29805</name>
</gene>
<dbReference type="Gene3D" id="1.10.760.10">
    <property type="entry name" value="Cytochrome c-like domain"/>
    <property type="match status" value="2"/>
</dbReference>
<dbReference type="GO" id="GO:0005506">
    <property type="term" value="F:iron ion binding"/>
    <property type="evidence" value="ECO:0007669"/>
    <property type="project" value="InterPro"/>
</dbReference>
<dbReference type="PRINTS" id="PR00605">
    <property type="entry name" value="CYTCHROMECIC"/>
</dbReference>
<evidence type="ECO:0000256" key="7">
    <source>
        <dbReference type="ARBA" id="ARBA00022729"/>
    </source>
</evidence>
<dbReference type="AlphaFoldDB" id="A0A387G3P3"/>
<evidence type="ECO:0000256" key="4">
    <source>
        <dbReference type="ARBA" id="ARBA00022617"/>
    </source>
</evidence>
<feature type="domain" description="Cytochrome c" evidence="14">
    <location>
        <begin position="335"/>
        <end position="421"/>
    </location>
</feature>
<dbReference type="InterPro" id="IPR051459">
    <property type="entry name" value="Cytochrome_c-type_DH"/>
</dbReference>
<dbReference type="GO" id="GO:0005886">
    <property type="term" value="C:plasma membrane"/>
    <property type="evidence" value="ECO:0007669"/>
    <property type="project" value="UniProtKB-SubCell"/>
</dbReference>
<feature type="binding site" description="covalent" evidence="12">
    <location>
        <position position="61"/>
    </location>
    <ligand>
        <name>heme c</name>
        <dbReference type="ChEBI" id="CHEBI:61717"/>
        <label>1</label>
    </ligand>
</feature>
<dbReference type="InterPro" id="IPR014353">
    <property type="entry name" value="Membr-bd_ADH_cyt_c"/>
</dbReference>
<dbReference type="Pfam" id="PF00034">
    <property type="entry name" value="Cytochrom_C"/>
    <property type="match status" value="1"/>
</dbReference>
<evidence type="ECO:0000256" key="10">
    <source>
        <dbReference type="ARBA" id="ARBA00023004"/>
    </source>
</evidence>
<reference evidence="15 16" key="1">
    <citation type="submission" date="2018-10" db="EMBL/GenBank/DDBJ databases">
        <title>Rhizobium etli, R. leguminosarum and a new Rhizobium genospecies from Phaseolus dumosus.</title>
        <authorList>
            <person name="Ramirez-Puebla S.T."/>
            <person name="Rogel-Hernandez M.A."/>
            <person name="Guerrero G."/>
            <person name="Ormeno-Orrillo E."/>
            <person name="Martinez-Romero J.C."/>
            <person name="Negrete-Yankelevich S."/>
            <person name="Martinez-Romero E."/>
        </authorList>
    </citation>
    <scope>NUCLEOTIDE SEQUENCE [LARGE SCALE GENOMIC DNA]</scope>
    <source>
        <strain evidence="15 16">CCGE525</strain>
        <plasmid evidence="16">prccge525c</plasmid>
    </source>
</reference>
<evidence type="ECO:0000256" key="1">
    <source>
        <dbReference type="ARBA" id="ARBA00004236"/>
    </source>
</evidence>
<feature type="binding site" description="covalent" evidence="12">
    <location>
        <position position="204"/>
    </location>
    <ligand>
        <name>heme c</name>
        <dbReference type="ChEBI" id="CHEBI:61717"/>
        <label>2</label>
    </ligand>
</feature>
<keyword evidence="2" id="KW-0813">Transport</keyword>
<dbReference type="GO" id="GO:0020037">
    <property type="term" value="F:heme binding"/>
    <property type="evidence" value="ECO:0007669"/>
    <property type="project" value="InterPro"/>
</dbReference>
<feature type="binding site" description="axial binding residue" evidence="13">
    <location>
        <position position="62"/>
    </location>
    <ligand>
        <name>heme c</name>
        <dbReference type="ChEBI" id="CHEBI:61717"/>
        <label>1</label>
    </ligand>
    <ligandPart>
        <name>Fe</name>
        <dbReference type="ChEBI" id="CHEBI:18248"/>
    </ligandPart>
</feature>
<keyword evidence="9" id="KW-0249">Electron transport</keyword>
<evidence type="ECO:0000313" key="16">
    <source>
        <dbReference type="Proteomes" id="UP000282195"/>
    </source>
</evidence>
<keyword evidence="11" id="KW-0472">Membrane</keyword>
<keyword evidence="10 13" id="KW-0408">Iron</keyword>
<keyword evidence="6 13" id="KW-0479">Metal-binding</keyword>
<evidence type="ECO:0000256" key="13">
    <source>
        <dbReference type="PIRSR" id="PIRSR000018-51"/>
    </source>
</evidence>
<keyword evidence="4 12" id="KW-0349">Heme</keyword>
<feature type="binding site" description="covalent" evidence="12">
    <location>
        <position position="351"/>
    </location>
    <ligand>
        <name>heme c</name>
        <dbReference type="ChEBI" id="CHEBI:61717"/>
        <label>3</label>
    </ligand>
</feature>
<protein>
    <submittedName>
        <fullName evidence="15">Cytochrome c</fullName>
    </submittedName>
</protein>
<keyword evidence="8" id="KW-0677">Repeat</keyword>
<sequence>MRIIRLLSVLVILAIIAAVGFFALTSHAEIPAEEASAHSQFDARLIAHGEALASVGNCIACHTVPGKQAFAGGLAIPTPFGTLYSTNITPDPETGIGRWSEAAFNRAMRKGVDRQGNNLYPAFPFDHFTHVTDDDNRALYAYLMTRTPVHAVAPANQLPFPLTLRPLLAGWKLLFFREGAFTQDPAQSDAWNRGAYLAEGLGHCGACHTPRNSLGAEDASRPFAGGEEEGWHAFAINTASAAPIPWDKDSIAFYLRHGWDQFHGVAGGPMAEVTGNLGSLPDSDIDAIATYVAANMGQPSADKAAKADELRKAFSGDQGKVALVSTEQDPSAAKTAHMPGAAIYTATCSTCHEGGRPPPFGGMNFRLSTAIHAPNPQNAINIALYGLPPADGQPSAVMPAFGGSLNDVQVADLLAYLRARFTDQGPWQDVANLVARTRSGEIKVTVVPSDGIERAPLNVGAKEQP</sequence>
<dbReference type="RefSeq" id="WP_120707824.1">
    <property type="nucleotide sequence ID" value="NZ_CP032695.1"/>
</dbReference>
<dbReference type="OrthoDB" id="9811281at2"/>
<evidence type="ECO:0000256" key="9">
    <source>
        <dbReference type="ARBA" id="ARBA00022982"/>
    </source>
</evidence>
<feature type="domain" description="Cytochrome c" evidence="14">
    <location>
        <begin position="44"/>
        <end position="147"/>
    </location>
</feature>
<keyword evidence="7" id="KW-0732">Signal</keyword>
<dbReference type="PIRSF" id="PIRSF000018">
    <property type="entry name" value="Mb_ADH_cyt_c"/>
    <property type="match status" value="1"/>
</dbReference>
<feature type="binding site" description="covalent" evidence="12">
    <location>
        <position position="58"/>
    </location>
    <ligand>
        <name>heme c</name>
        <dbReference type="ChEBI" id="CHEBI:61717"/>
        <label>1</label>
    </ligand>
</feature>
<dbReference type="PANTHER" id="PTHR35008">
    <property type="entry name" value="BLL4482 PROTEIN-RELATED"/>
    <property type="match status" value="1"/>
</dbReference>
<dbReference type="Proteomes" id="UP000282195">
    <property type="component" value="Plasmid pRCCGE525c"/>
</dbReference>
<keyword evidence="15" id="KW-0614">Plasmid</keyword>
<feature type="binding site" description="axial binding residue" evidence="13">
    <location>
        <position position="208"/>
    </location>
    <ligand>
        <name>heme c</name>
        <dbReference type="ChEBI" id="CHEBI:61717"/>
        <label>2</label>
    </ligand>
    <ligandPart>
        <name>Fe</name>
        <dbReference type="ChEBI" id="CHEBI:18248"/>
    </ligandPart>
</feature>
<evidence type="ECO:0000256" key="5">
    <source>
        <dbReference type="ARBA" id="ARBA00022660"/>
    </source>
</evidence>
<evidence type="ECO:0000259" key="14">
    <source>
        <dbReference type="PROSITE" id="PS51007"/>
    </source>
</evidence>
<dbReference type="GO" id="GO:0016614">
    <property type="term" value="F:oxidoreductase activity, acting on CH-OH group of donors"/>
    <property type="evidence" value="ECO:0007669"/>
    <property type="project" value="InterPro"/>
</dbReference>
<dbReference type="PROSITE" id="PS51007">
    <property type="entry name" value="CYTC"/>
    <property type="match status" value="3"/>
</dbReference>
<dbReference type="EMBL" id="CP032695">
    <property type="protein sequence ID" value="AYG62914.1"/>
    <property type="molecule type" value="Genomic_DNA"/>
</dbReference>
<evidence type="ECO:0000256" key="8">
    <source>
        <dbReference type="ARBA" id="ARBA00022737"/>
    </source>
</evidence>
<feature type="binding site" description="axial binding residue" evidence="13">
    <location>
        <position position="352"/>
    </location>
    <ligand>
        <name>heme c</name>
        <dbReference type="ChEBI" id="CHEBI:61717"/>
        <label>3</label>
    </ligand>
    <ligandPart>
        <name>Fe</name>
        <dbReference type="ChEBI" id="CHEBI:18248"/>
    </ligandPart>
</feature>
<dbReference type="InterPro" id="IPR009056">
    <property type="entry name" value="Cyt_c-like_dom"/>
</dbReference>
<evidence type="ECO:0000256" key="12">
    <source>
        <dbReference type="PIRSR" id="PIRSR000018-50"/>
    </source>
</evidence>
<dbReference type="InterPro" id="IPR036909">
    <property type="entry name" value="Cyt_c-like_dom_sf"/>
</dbReference>
<organism evidence="15 16">
    <name type="scientific">Rhizobium jaguaris</name>
    <dbReference type="NCBI Taxonomy" id="1312183"/>
    <lineage>
        <taxon>Bacteria</taxon>
        <taxon>Pseudomonadati</taxon>
        <taxon>Pseudomonadota</taxon>
        <taxon>Alphaproteobacteria</taxon>
        <taxon>Hyphomicrobiales</taxon>
        <taxon>Rhizobiaceae</taxon>
        <taxon>Rhizobium/Agrobacterium group</taxon>
        <taxon>Rhizobium</taxon>
    </lineage>
</organism>
<feature type="binding site" description="covalent" evidence="12">
    <location>
        <position position="348"/>
    </location>
    <ligand>
        <name>heme c</name>
        <dbReference type="ChEBI" id="CHEBI:61717"/>
        <label>3</label>
    </ligand>
</feature>
<evidence type="ECO:0000256" key="2">
    <source>
        <dbReference type="ARBA" id="ARBA00022448"/>
    </source>
</evidence>
<dbReference type="KEGG" id="rjg:CCGE525_29805"/>
<dbReference type="PANTHER" id="PTHR35008:SF8">
    <property type="entry name" value="ALCOHOL DEHYDROGENASE CYTOCHROME C SUBUNIT"/>
    <property type="match status" value="1"/>
</dbReference>
<feature type="binding site" description="covalent" evidence="12">
    <location>
        <position position="207"/>
    </location>
    <ligand>
        <name>heme c</name>
        <dbReference type="ChEBI" id="CHEBI:61717"/>
        <label>2</label>
    </ligand>
</feature>
<keyword evidence="3" id="KW-1003">Cell membrane</keyword>
<feature type="domain" description="Cytochrome c" evidence="14">
    <location>
        <begin position="189"/>
        <end position="296"/>
    </location>
</feature>
<dbReference type="SUPFAM" id="SSF46626">
    <property type="entry name" value="Cytochrome c"/>
    <property type="match status" value="3"/>
</dbReference>
<name>A0A387G3P3_9HYPH</name>
<dbReference type="GO" id="GO:0009055">
    <property type="term" value="F:electron transfer activity"/>
    <property type="evidence" value="ECO:0007669"/>
    <property type="project" value="InterPro"/>
</dbReference>
<proteinExistence type="predicted"/>
<geneLocation type="plasmid" evidence="16">
    <name>prccge525c</name>
</geneLocation>
<dbReference type="Pfam" id="PF13442">
    <property type="entry name" value="Cytochrome_CBB3"/>
    <property type="match status" value="1"/>
</dbReference>
<evidence type="ECO:0000256" key="6">
    <source>
        <dbReference type="ARBA" id="ARBA00022723"/>
    </source>
</evidence>
<evidence type="ECO:0000256" key="11">
    <source>
        <dbReference type="ARBA" id="ARBA00023136"/>
    </source>
</evidence>
<keyword evidence="5" id="KW-0679">Respiratory chain</keyword>
<comment type="cofactor">
    <cofactor evidence="12">
        <name>heme c</name>
        <dbReference type="ChEBI" id="CHEBI:61717"/>
    </cofactor>
    <text evidence="12">Binds 3 heme c groups covalently per subunit.</text>
</comment>
<dbReference type="InterPro" id="IPR008168">
    <property type="entry name" value="Cyt_C_IC"/>
</dbReference>
<evidence type="ECO:0000256" key="3">
    <source>
        <dbReference type="ARBA" id="ARBA00022475"/>
    </source>
</evidence>
<evidence type="ECO:0000313" key="15">
    <source>
        <dbReference type="EMBL" id="AYG62914.1"/>
    </source>
</evidence>
<accession>A0A387G3P3</accession>
<comment type="subcellular location">
    <subcellularLocation>
        <location evidence="1">Cell membrane</location>
    </subcellularLocation>
</comment>
<keyword evidence="16" id="KW-1185">Reference proteome</keyword>